<reference evidence="2 3" key="1">
    <citation type="submission" date="2017-08" db="EMBL/GenBank/DDBJ databases">
        <title>Analysis of Fusobacterium persistence and antibiotic response in human colorectal.</title>
        <authorList>
            <person name="Bullman S."/>
        </authorList>
    </citation>
    <scope>NUCLEOTIDE SEQUENCE [LARGE SCALE GENOMIC DNA]</scope>
    <source>
        <strain evidence="2 3">P2_CP</strain>
    </source>
</reference>
<dbReference type="Proteomes" id="UP000230719">
    <property type="component" value="Unassembled WGS sequence"/>
</dbReference>
<proteinExistence type="predicted"/>
<feature type="transmembrane region" description="Helical" evidence="1">
    <location>
        <begin position="140"/>
        <end position="158"/>
    </location>
</feature>
<dbReference type="RefSeq" id="WP_005902228.1">
    <property type="nucleotide sequence ID" value="NZ_CP056023.1"/>
</dbReference>
<keyword evidence="1" id="KW-0812">Transmembrane</keyword>
<feature type="transmembrane region" description="Helical" evidence="1">
    <location>
        <begin position="100"/>
        <end position="128"/>
    </location>
</feature>
<dbReference type="Pfam" id="PF02447">
    <property type="entry name" value="GntP_permease"/>
    <property type="match status" value="1"/>
</dbReference>
<evidence type="ECO:0000313" key="2">
    <source>
        <dbReference type="EMBL" id="PIM90039.1"/>
    </source>
</evidence>
<feature type="transmembrane region" description="Helical" evidence="1">
    <location>
        <begin position="429"/>
        <end position="448"/>
    </location>
</feature>
<keyword evidence="1" id="KW-0472">Membrane</keyword>
<comment type="caution">
    <text evidence="2">The sequence shown here is derived from an EMBL/GenBank/DDBJ whole genome shotgun (WGS) entry which is preliminary data.</text>
</comment>
<feature type="transmembrane region" description="Helical" evidence="1">
    <location>
        <begin position="333"/>
        <end position="355"/>
    </location>
</feature>
<accession>A0A2G9FCH4</accession>
<feature type="transmembrane region" description="Helical" evidence="1">
    <location>
        <begin position="5"/>
        <end position="22"/>
    </location>
</feature>
<dbReference type="AlphaFoldDB" id="A0A2G9FCH4"/>
<feature type="transmembrane region" description="Helical" evidence="1">
    <location>
        <begin position="59"/>
        <end position="80"/>
    </location>
</feature>
<feature type="transmembrane region" description="Helical" evidence="1">
    <location>
        <begin position="271"/>
        <end position="289"/>
    </location>
</feature>
<feature type="transmembrane region" description="Helical" evidence="1">
    <location>
        <begin position="301"/>
        <end position="321"/>
    </location>
</feature>
<dbReference type="InterPro" id="IPR003474">
    <property type="entry name" value="Glcn_transporter"/>
</dbReference>
<sequence length="449" mass="47085">MSPFLLLVCLLISIVIVVILISKFKFNAALALVLGALLMGVLAKMNILEVVKGINSGFGGMMTGIGFPIGFGIILGQLLSDSGGANVIADKIVKIFPKSKAVYAIAFAGFILSIPVFFDVTFVVLIPIAIATMQKVNKSIPYMVGSISIGAGIAHSVIPPTPNPLAAAEIFNFDLGIILGTGLIIGIIVLIISLYIYNKILDRGIWNKERDETGFGIDIAEQVKLEKYPSLIEALIPIFLPIITILLNTVYSVLFPEKKSTILEFFGTKSISMLLGTLAAYFIAVKYIGNQKTSVSATKSLESAGIVFLITGAGGSFAEIIKLSGVNDAIVSLVTNLGGNLILILVLSWGLGVIFRQITGSGTVAGITSMTIMSSVAPTIAIHPVFIALACLSGGMFGATVNDSGFWIVSNMSGFTLSGGAKTYTLGEAIASVISLIVIIISGLITVII</sequence>
<name>A0A2G9FCH4_9FUSO</name>
<feature type="transmembrane region" description="Helical" evidence="1">
    <location>
        <begin position="231"/>
        <end position="251"/>
    </location>
</feature>
<feature type="transmembrane region" description="Helical" evidence="1">
    <location>
        <begin position="376"/>
        <end position="397"/>
    </location>
</feature>
<dbReference type="GO" id="GO:0015128">
    <property type="term" value="F:gluconate transmembrane transporter activity"/>
    <property type="evidence" value="ECO:0007669"/>
    <property type="project" value="InterPro"/>
</dbReference>
<keyword evidence="1" id="KW-1133">Transmembrane helix</keyword>
<evidence type="ECO:0000256" key="1">
    <source>
        <dbReference type="SAM" id="Phobius"/>
    </source>
</evidence>
<dbReference type="PANTHER" id="PTHR30354:SF11">
    <property type="entry name" value="PERMEASE"/>
    <property type="match status" value="1"/>
</dbReference>
<organism evidence="2 3">
    <name type="scientific">Fusobacterium animalis</name>
    <dbReference type="NCBI Taxonomy" id="76859"/>
    <lineage>
        <taxon>Bacteria</taxon>
        <taxon>Fusobacteriati</taxon>
        <taxon>Fusobacteriota</taxon>
        <taxon>Fusobacteriia</taxon>
        <taxon>Fusobacteriales</taxon>
        <taxon>Fusobacteriaceae</taxon>
        <taxon>Fusobacterium</taxon>
    </lineage>
</organism>
<dbReference type="PANTHER" id="PTHR30354">
    <property type="entry name" value="GNT FAMILY GLUCONATE TRANSPORTER"/>
    <property type="match status" value="1"/>
</dbReference>
<feature type="transmembrane region" description="Helical" evidence="1">
    <location>
        <begin position="28"/>
        <end position="47"/>
    </location>
</feature>
<protein>
    <submittedName>
        <fullName evidence="2">Gluconate transporter</fullName>
    </submittedName>
</protein>
<dbReference type="GO" id="GO:0005886">
    <property type="term" value="C:plasma membrane"/>
    <property type="evidence" value="ECO:0007669"/>
    <property type="project" value="TreeGrafter"/>
</dbReference>
<feature type="transmembrane region" description="Helical" evidence="1">
    <location>
        <begin position="170"/>
        <end position="197"/>
    </location>
</feature>
<gene>
    <name evidence="2" type="ORF">CI114_07260</name>
</gene>
<evidence type="ECO:0000313" key="3">
    <source>
        <dbReference type="Proteomes" id="UP000230719"/>
    </source>
</evidence>
<dbReference type="EMBL" id="NPND01000021">
    <property type="protein sequence ID" value="PIM90039.1"/>
    <property type="molecule type" value="Genomic_DNA"/>
</dbReference>